<gene>
    <name evidence="3" type="ORF">MCCS_11970</name>
</gene>
<dbReference type="GO" id="GO:0016787">
    <property type="term" value="F:hydrolase activity"/>
    <property type="evidence" value="ECO:0007669"/>
    <property type="project" value="UniProtKB-KW"/>
</dbReference>
<dbReference type="Pfam" id="PF04167">
    <property type="entry name" value="DUF402"/>
    <property type="match status" value="1"/>
</dbReference>
<dbReference type="AlphaFoldDB" id="A0A1W7AB52"/>
<dbReference type="PANTHER" id="PTHR39159">
    <property type="match status" value="1"/>
</dbReference>
<feature type="domain" description="DUF402" evidence="2">
    <location>
        <begin position="14"/>
        <end position="150"/>
    </location>
</feature>
<organism evidence="3 4">
    <name type="scientific">Macrococcoides canis</name>
    <dbReference type="NCBI Taxonomy" id="1855823"/>
    <lineage>
        <taxon>Bacteria</taxon>
        <taxon>Bacillati</taxon>
        <taxon>Bacillota</taxon>
        <taxon>Bacilli</taxon>
        <taxon>Bacillales</taxon>
        <taxon>Staphylococcaceae</taxon>
        <taxon>Macrococcoides</taxon>
    </lineage>
</organism>
<keyword evidence="1" id="KW-0378">Hydrolase</keyword>
<protein>
    <recommendedName>
        <fullName evidence="2">DUF402 domain-containing protein</fullName>
    </recommendedName>
</protein>
<dbReference type="KEGG" id="mcak:MCCS_11970"/>
<dbReference type="Proteomes" id="UP000194154">
    <property type="component" value="Chromosome"/>
</dbReference>
<dbReference type="OrthoDB" id="2357011at2"/>
<proteinExistence type="predicted"/>
<dbReference type="InterPro" id="IPR050212">
    <property type="entry name" value="Ntdp-like"/>
</dbReference>
<dbReference type="STRING" id="1855823.MCCS_11970"/>
<dbReference type="RefSeq" id="WP_086042487.1">
    <property type="nucleotide sequence ID" value="NZ_CP021059.1"/>
</dbReference>
<sequence>MKEYNVNTYKYDNSIHYSWKSELIEESETYILLKSLPPRKLIHHTRGQTFVYDNASLEFISKSDGFTINTDIYRDGDIEYYCNICSLPILKENNINIVDLDIDMIIDKEGKYYFVDEDEFEINKIKYQYPDSLITKVNHLKENLESLYRNNVFPFDGFLLRNIENLKNYIK</sequence>
<evidence type="ECO:0000259" key="2">
    <source>
        <dbReference type="Pfam" id="PF04167"/>
    </source>
</evidence>
<reference evidence="3 4" key="1">
    <citation type="journal article" date="2017" name="Int. J. Syst. Evol. Microbiol.">
        <title>Macrococcus canis sp. nov., a skin bacterium associated with infections in dogs.</title>
        <authorList>
            <person name="Gobeli Brawand S."/>
            <person name="Cotting K."/>
            <person name="Gomez-Sanz E."/>
            <person name="Collaud A."/>
            <person name="Thomann A."/>
            <person name="Brodard I."/>
            <person name="Rodriguez-Campos S."/>
            <person name="Strauss C."/>
            <person name="Perreten V."/>
        </authorList>
    </citation>
    <scope>NUCLEOTIDE SEQUENCE [LARGE SCALE GENOMIC DNA]</scope>
    <source>
        <strain evidence="3 4">KM45013</strain>
    </source>
</reference>
<dbReference type="InterPro" id="IPR035930">
    <property type="entry name" value="FomD-like_sf"/>
</dbReference>
<dbReference type="SUPFAM" id="SSF159234">
    <property type="entry name" value="FomD-like"/>
    <property type="match status" value="1"/>
</dbReference>
<dbReference type="EMBL" id="CP021059">
    <property type="protein sequence ID" value="ARQ06843.1"/>
    <property type="molecule type" value="Genomic_DNA"/>
</dbReference>
<keyword evidence="4" id="KW-1185">Reference proteome</keyword>
<evidence type="ECO:0000256" key="1">
    <source>
        <dbReference type="ARBA" id="ARBA00022801"/>
    </source>
</evidence>
<accession>A0A1W7AB52</accession>
<dbReference type="Gene3D" id="2.40.380.10">
    <property type="entry name" value="FomD-like"/>
    <property type="match status" value="1"/>
</dbReference>
<dbReference type="GeneID" id="35295326"/>
<evidence type="ECO:0000313" key="4">
    <source>
        <dbReference type="Proteomes" id="UP000194154"/>
    </source>
</evidence>
<name>A0A1W7AB52_9STAP</name>
<dbReference type="PANTHER" id="PTHR39159:SF1">
    <property type="entry name" value="UPF0374 PROTEIN YGAC"/>
    <property type="match status" value="1"/>
</dbReference>
<evidence type="ECO:0000313" key="3">
    <source>
        <dbReference type="EMBL" id="ARQ06843.1"/>
    </source>
</evidence>
<dbReference type="InterPro" id="IPR007295">
    <property type="entry name" value="DUF402"/>
</dbReference>